<dbReference type="PIR" id="A84281">
    <property type="entry name" value="A84281"/>
</dbReference>
<reference evidence="2 3" key="1">
    <citation type="journal article" date="2000" name="Proc. Natl. Acad. Sci. U.S.A.">
        <title>Genome sequence of Halobacterium species NRC-1.</title>
        <authorList>
            <person name="Ng W.V."/>
            <person name="Kennedy S.P."/>
            <person name="Mahairas G.G."/>
            <person name="Berquist B."/>
            <person name="Pan M."/>
            <person name="Shukla H.D."/>
            <person name="Lasky S.R."/>
            <person name="Baliga N.S."/>
            <person name="Thorsson V."/>
            <person name="Sbrogna J."/>
            <person name="Swartzell S."/>
            <person name="Weir D."/>
            <person name="Hall J."/>
            <person name="Dahl T.A."/>
            <person name="Welti R."/>
            <person name="Goo Y.A."/>
            <person name="Leithauser B."/>
            <person name="Keller K."/>
            <person name="Cruz R."/>
            <person name="Danson M.J."/>
            <person name="Hough D.W."/>
            <person name="Maddocks D.G."/>
            <person name="Jablonski P.E."/>
            <person name="Krebs M.P."/>
            <person name="Angevine C.M."/>
            <person name="Dale H."/>
            <person name="Isenbarger T.A."/>
            <person name="Peck R.F."/>
            <person name="Pohlschroder M."/>
            <person name="Spudich J.L."/>
            <person name="Jung K.W."/>
            <person name="Alam M."/>
            <person name="Freitas T."/>
            <person name="Hou S."/>
            <person name="Daniels C.J."/>
            <person name="Dennis P.P."/>
            <person name="Omer A.D."/>
            <person name="Ebhardt H."/>
            <person name="Lowe T.M."/>
            <person name="Liang P."/>
            <person name="Riley M."/>
            <person name="Hood L."/>
            <person name="DasSarma S."/>
        </authorList>
    </citation>
    <scope>NUCLEOTIDE SEQUENCE [LARGE SCALE GENOMIC DNA]</scope>
    <source>
        <strain evidence="3">ATCC 700922 / JCM 11081 / NRC-1</strain>
    </source>
</reference>
<dbReference type="FunFam" id="2.40.50.140:FF:000301">
    <property type="entry name" value="Replication protein A"/>
    <property type="match status" value="2"/>
</dbReference>
<dbReference type="InterPro" id="IPR051231">
    <property type="entry name" value="SOSS-B"/>
</dbReference>
<dbReference type="STRING" id="64091.VNG_1255C"/>
<dbReference type="PATRIC" id="fig|64091.14.peg.962"/>
<dbReference type="SUPFAM" id="SSF50249">
    <property type="entry name" value="Nucleic acid-binding proteins"/>
    <property type="match status" value="3"/>
</dbReference>
<gene>
    <name evidence="2" type="ordered locus">VNG_1255C</name>
</gene>
<dbReference type="GO" id="GO:0010212">
    <property type="term" value="P:response to ionizing radiation"/>
    <property type="evidence" value="ECO:0000318"/>
    <property type="project" value="GO_Central"/>
</dbReference>
<dbReference type="Proteomes" id="UP000000554">
    <property type="component" value="Chromosome"/>
</dbReference>
<dbReference type="InParanoid" id="Q9HQA2"/>
<dbReference type="GO" id="GO:0000724">
    <property type="term" value="P:double-strand break repair via homologous recombination"/>
    <property type="evidence" value="ECO:0000318"/>
    <property type="project" value="GO_Central"/>
</dbReference>
<evidence type="ECO:0008006" key="4">
    <source>
        <dbReference type="Google" id="ProtNLM"/>
    </source>
</evidence>
<dbReference type="AlphaFoldDB" id="Q9HQA2"/>
<dbReference type="NCBIfam" id="NF005554">
    <property type="entry name" value="PRK07218.1"/>
    <property type="match status" value="1"/>
</dbReference>
<dbReference type="EMBL" id="AE004437">
    <property type="protein sequence ID" value="AAG19613.1"/>
    <property type="molecule type" value="Genomic_DNA"/>
</dbReference>
<dbReference type="PANTHER" id="PTHR13356:SF10">
    <property type="entry name" value="REPLICATION FACTOR-A PROTEIN 1"/>
    <property type="match status" value="1"/>
</dbReference>
<evidence type="ECO:0000313" key="3">
    <source>
        <dbReference type="Proteomes" id="UP000000554"/>
    </source>
</evidence>
<proteinExistence type="predicted"/>
<dbReference type="PANTHER" id="PTHR13356">
    <property type="entry name" value="OB FOLD NUCLEIC ACID BINDING PROTEIN-RELATED"/>
    <property type="match status" value="1"/>
</dbReference>
<dbReference type="GO" id="GO:0003677">
    <property type="term" value="F:DNA binding"/>
    <property type="evidence" value="ECO:0000318"/>
    <property type="project" value="GO_Central"/>
</dbReference>
<sequence length="460" mass="49247">MHTVAVSGPPETGFRSVVCARRWLANPYAPGRPTVRCMNVDDHAEELASDLGVDKAEVKENLQNLVEYSVPLEEAKRSLRRKYGDDDGAPSGGPTAVDIADVDTDSGNVTVTATVLTAGKRSIRYQGDDHVIGEGELADETGRISYTAWEEFGLEPGDTVTIGNASVREWEGSPELNFGESATVTSADGDIEMAAEVGGDRDLAALSAGDRGRNVEAVVTEVEERTIDGRDGETEILSGVLGDETARLPFTDWDPHGEIEAGASVRIEDVYVREFRGVPSVNVSEFSTVERLDHEVEVGGPTRMAIRDAVARGGAYDVELVGSVIDIRDGSGLIKRCPDCGRVVQTGQCRQHGAVEAEDDLRVKAVLDDGTDSVTAILDRELTADVYGGTLADAREQAREAMDHSVVADTIAEDVVGREFRVRGHLSVDEYGANLETIAFAERDDDPAARAAAFLAEVDA</sequence>
<dbReference type="SMR" id="Q9HQA2"/>
<dbReference type="InterPro" id="IPR012340">
    <property type="entry name" value="NA-bd_OB-fold"/>
</dbReference>
<dbReference type="DNASU" id="1447913"/>
<keyword evidence="1" id="KW-0238">DNA-binding</keyword>
<protein>
    <recommendedName>
        <fullName evidence="4">Replication factor A</fullName>
    </recommendedName>
</protein>
<name>Q9HQA2_HALSA</name>
<accession>Q9HQA2</accession>
<dbReference type="Gene3D" id="2.40.50.140">
    <property type="entry name" value="Nucleic acid-binding proteins"/>
    <property type="match status" value="2"/>
</dbReference>
<keyword evidence="3" id="KW-1185">Reference proteome</keyword>
<dbReference type="HOGENOM" id="CLU_031172_1_0_2"/>
<dbReference type="KEGG" id="hal:VNG_1255C"/>
<organism evidence="2 3">
    <name type="scientific">Halobacterium salinarum (strain ATCC 700922 / JCM 11081 / NRC-1)</name>
    <name type="common">Halobacterium halobium</name>
    <dbReference type="NCBI Taxonomy" id="64091"/>
    <lineage>
        <taxon>Archaea</taxon>
        <taxon>Methanobacteriati</taxon>
        <taxon>Methanobacteriota</taxon>
        <taxon>Stenosarchaea group</taxon>
        <taxon>Halobacteria</taxon>
        <taxon>Halobacteriales</taxon>
        <taxon>Halobacteriaceae</taxon>
        <taxon>Halobacterium</taxon>
        <taxon>Halobacterium salinarum NRC-34001</taxon>
    </lineage>
</organism>
<dbReference type="CDD" id="cd04491">
    <property type="entry name" value="SoSSB_OBF"/>
    <property type="match status" value="2"/>
</dbReference>
<evidence type="ECO:0000256" key="1">
    <source>
        <dbReference type="ARBA" id="ARBA00023125"/>
    </source>
</evidence>
<evidence type="ECO:0000313" key="2">
    <source>
        <dbReference type="EMBL" id="AAG19613.1"/>
    </source>
</evidence>
<dbReference type="PaxDb" id="64091-VNG_1255C"/>